<reference evidence="2 3" key="2">
    <citation type="journal article" date="2011" name="Stand. Genomic Sci.">
        <title>Complete genome sequence of Paludibacter propionicigenes type strain (WB4).</title>
        <authorList>
            <person name="Gronow S."/>
            <person name="Munk C."/>
            <person name="Lapidus A."/>
            <person name="Nolan M."/>
            <person name="Lucas S."/>
            <person name="Hammon N."/>
            <person name="Deshpande S."/>
            <person name="Cheng J.F."/>
            <person name="Tapia R."/>
            <person name="Han C."/>
            <person name="Goodwin L."/>
            <person name="Pitluck S."/>
            <person name="Liolios K."/>
            <person name="Ivanova N."/>
            <person name="Mavromatis K."/>
            <person name="Mikhailova N."/>
            <person name="Pati A."/>
            <person name="Chen A."/>
            <person name="Palaniappan K."/>
            <person name="Land M."/>
            <person name="Hauser L."/>
            <person name="Chang Y.J."/>
            <person name="Jeffries C.D."/>
            <person name="Brambilla E."/>
            <person name="Rohde M."/>
            <person name="Goker M."/>
            <person name="Detter J.C."/>
            <person name="Woyke T."/>
            <person name="Bristow J."/>
            <person name="Eisen J.A."/>
            <person name="Markowitz V."/>
            <person name="Hugenholtz P."/>
            <person name="Kyrpides N.C."/>
            <person name="Klenk H.P."/>
        </authorList>
    </citation>
    <scope>NUCLEOTIDE SEQUENCE [LARGE SCALE GENOMIC DNA]</scope>
    <source>
        <strain evidence="3">DSM 17365 / JCM 13257 / WB4</strain>
    </source>
</reference>
<dbReference type="eggNOG" id="COG2836">
    <property type="taxonomic scope" value="Bacteria"/>
</dbReference>
<dbReference type="OrthoDB" id="9782403at2"/>
<feature type="transmembrane region" description="Helical" evidence="1">
    <location>
        <begin position="147"/>
        <end position="173"/>
    </location>
</feature>
<feature type="transmembrane region" description="Helical" evidence="1">
    <location>
        <begin position="72"/>
        <end position="94"/>
    </location>
</feature>
<feature type="transmembrane region" description="Helical" evidence="1">
    <location>
        <begin position="40"/>
        <end position="66"/>
    </location>
</feature>
<gene>
    <name evidence="2" type="ordered locus">Palpr_1670</name>
</gene>
<feature type="transmembrane region" description="Helical" evidence="1">
    <location>
        <begin position="193"/>
        <end position="208"/>
    </location>
</feature>
<dbReference type="Proteomes" id="UP000008718">
    <property type="component" value="Chromosome"/>
</dbReference>
<dbReference type="AlphaFoldDB" id="E4T517"/>
<evidence type="ECO:0008006" key="4">
    <source>
        <dbReference type="Google" id="ProtNLM"/>
    </source>
</evidence>
<evidence type="ECO:0000256" key="1">
    <source>
        <dbReference type="SAM" id="Phobius"/>
    </source>
</evidence>
<dbReference type="KEGG" id="ppn:Palpr_1670"/>
<keyword evidence="1" id="KW-0812">Transmembrane</keyword>
<feature type="transmembrane region" description="Helical" evidence="1">
    <location>
        <begin position="6"/>
        <end position="28"/>
    </location>
</feature>
<evidence type="ECO:0000313" key="3">
    <source>
        <dbReference type="Proteomes" id="UP000008718"/>
    </source>
</evidence>
<dbReference type="EMBL" id="CP002345">
    <property type="protein sequence ID" value="ADQ79811.1"/>
    <property type="molecule type" value="Genomic_DNA"/>
</dbReference>
<dbReference type="PANTHER" id="PTHR36394">
    <property type="entry name" value="OS01G0277700 PROTEIN"/>
    <property type="match status" value="1"/>
</dbReference>
<reference key="1">
    <citation type="submission" date="2010-11" db="EMBL/GenBank/DDBJ databases">
        <title>The complete genome of Paludibacter propionicigenes DSM 17365.</title>
        <authorList>
            <consortium name="US DOE Joint Genome Institute (JGI-PGF)"/>
            <person name="Lucas S."/>
            <person name="Copeland A."/>
            <person name="Lapidus A."/>
            <person name="Bruce D."/>
            <person name="Goodwin L."/>
            <person name="Pitluck S."/>
            <person name="Kyrpides N."/>
            <person name="Mavromatis K."/>
            <person name="Ivanova N."/>
            <person name="Munk A.C."/>
            <person name="Brettin T."/>
            <person name="Detter J.C."/>
            <person name="Han C."/>
            <person name="Tapia R."/>
            <person name="Land M."/>
            <person name="Hauser L."/>
            <person name="Markowitz V."/>
            <person name="Cheng J.-F."/>
            <person name="Hugenholtz P."/>
            <person name="Woyke T."/>
            <person name="Wu D."/>
            <person name="Gronow S."/>
            <person name="Wellnitz S."/>
            <person name="Brambilla E."/>
            <person name="Klenk H.-P."/>
            <person name="Eisen J.A."/>
        </authorList>
    </citation>
    <scope>NUCLEOTIDE SEQUENCE</scope>
    <source>
        <strain>WB4</strain>
    </source>
</reference>
<dbReference type="STRING" id="694427.Palpr_1670"/>
<dbReference type="RefSeq" id="WP_013445180.1">
    <property type="nucleotide sequence ID" value="NC_014734.1"/>
</dbReference>
<feature type="transmembrane region" description="Helical" evidence="1">
    <location>
        <begin position="120"/>
        <end position="141"/>
    </location>
</feature>
<evidence type="ECO:0000313" key="2">
    <source>
        <dbReference type="EMBL" id="ADQ79811.1"/>
    </source>
</evidence>
<dbReference type="PANTHER" id="PTHR36394:SF1">
    <property type="entry name" value="OS01G0277700 PROTEIN"/>
    <property type="match status" value="1"/>
</dbReference>
<protein>
    <recommendedName>
        <fullName evidence="4">Urease accessory protein UreH-like transmembrane domain-containing protein</fullName>
    </recommendedName>
</protein>
<keyword evidence="3" id="KW-1185">Reference proteome</keyword>
<sequence length="210" mass="23499">MWQIFLGSLLLSLIHALIPHHWIPIIAISKTEKWTNRQAINATLITGLSHMISTIVIGIVVGFVGIKLFEKYSSITSIVAPTILLVIGIVYLILDFRSGHHHHHFDLDDEKLKSRKSRTAIISSLSLAMFLTPCVEIEVYYFQAANFGWAGIFTVSAVYLIMTLLFMSALVYFGLNGVNKLNLSFLEHHAKRITGVVLIALGVVAYFVEF</sequence>
<name>E4T517_PALPW</name>
<dbReference type="HOGENOM" id="CLU_094881_0_0_10"/>
<keyword evidence="1" id="KW-0472">Membrane</keyword>
<accession>E4T517</accession>
<proteinExistence type="predicted"/>
<organism evidence="2 3">
    <name type="scientific">Paludibacter propionicigenes (strain DSM 17365 / JCM 13257 / WB4)</name>
    <dbReference type="NCBI Taxonomy" id="694427"/>
    <lineage>
        <taxon>Bacteria</taxon>
        <taxon>Pseudomonadati</taxon>
        <taxon>Bacteroidota</taxon>
        <taxon>Bacteroidia</taxon>
        <taxon>Bacteroidales</taxon>
        <taxon>Paludibacteraceae</taxon>
        <taxon>Paludibacter</taxon>
    </lineage>
</organism>
<keyword evidence="1" id="KW-1133">Transmembrane helix</keyword>